<dbReference type="Gene3D" id="3.10.180.10">
    <property type="entry name" value="2,3-Dihydroxybiphenyl 1,2-Dioxygenase, domain 1"/>
    <property type="match status" value="1"/>
</dbReference>
<dbReference type="KEGG" id="ams:AMIS_49560"/>
<dbReference type="PANTHER" id="PTHR36503:SF3">
    <property type="entry name" value="BLR0126 PROTEIN"/>
    <property type="match status" value="1"/>
</dbReference>
<dbReference type="InterPro" id="IPR004360">
    <property type="entry name" value="Glyas_Fos-R_dOase_dom"/>
</dbReference>
<dbReference type="PROSITE" id="PS51819">
    <property type="entry name" value="VOC"/>
    <property type="match status" value="1"/>
</dbReference>
<dbReference type="Pfam" id="PF00903">
    <property type="entry name" value="Glyoxalase"/>
    <property type="match status" value="1"/>
</dbReference>
<dbReference type="PANTHER" id="PTHR36503">
    <property type="entry name" value="BLR2520 PROTEIN"/>
    <property type="match status" value="1"/>
</dbReference>
<sequence>MVVRDVARSVAFYRRLGFRPLVEWGGYAKLTDGTGILHLAAQGDPPPDRPGVALTAPDDTASAVAAAIVMQVTDCRQACAELAAAGVDLLTDPAEPAWGGEVRAFLRDPDGHLVEINEALP</sequence>
<feature type="domain" description="VOC" evidence="1">
    <location>
        <begin position="1"/>
        <end position="119"/>
    </location>
</feature>
<keyword evidence="3" id="KW-1185">Reference proteome</keyword>
<dbReference type="RefSeq" id="WP_014445065.1">
    <property type="nucleotide sequence ID" value="NC_017093.1"/>
</dbReference>
<evidence type="ECO:0000259" key="1">
    <source>
        <dbReference type="PROSITE" id="PS51819"/>
    </source>
</evidence>
<dbReference type="PATRIC" id="fig|512565.3.peg.4945"/>
<proteinExistence type="predicted"/>
<evidence type="ECO:0000313" key="2">
    <source>
        <dbReference type="EMBL" id="BAL90176.1"/>
    </source>
</evidence>
<dbReference type="InterPro" id="IPR029068">
    <property type="entry name" value="Glyas_Bleomycin-R_OHBP_Dase"/>
</dbReference>
<organism evidence="2 3">
    <name type="scientific">Actinoplanes missouriensis (strain ATCC 14538 / DSM 43046 / CBS 188.64 / JCM 3121 / NBRC 102363 / NCIMB 12654 / NRRL B-3342 / UNCC 431)</name>
    <dbReference type="NCBI Taxonomy" id="512565"/>
    <lineage>
        <taxon>Bacteria</taxon>
        <taxon>Bacillati</taxon>
        <taxon>Actinomycetota</taxon>
        <taxon>Actinomycetes</taxon>
        <taxon>Micromonosporales</taxon>
        <taxon>Micromonosporaceae</taxon>
        <taxon>Actinoplanes</taxon>
    </lineage>
</organism>
<accession>I0HAY9</accession>
<protein>
    <recommendedName>
        <fullName evidence="1">VOC domain-containing protein</fullName>
    </recommendedName>
</protein>
<dbReference type="SUPFAM" id="SSF54593">
    <property type="entry name" value="Glyoxalase/Bleomycin resistance protein/Dihydroxybiphenyl dioxygenase"/>
    <property type="match status" value="1"/>
</dbReference>
<dbReference type="InterPro" id="IPR037523">
    <property type="entry name" value="VOC_core"/>
</dbReference>
<reference evidence="2 3" key="1">
    <citation type="submission" date="2012-02" db="EMBL/GenBank/DDBJ databases">
        <title>Complete genome sequence of Actinoplanes missouriensis 431 (= NBRC 102363).</title>
        <authorList>
            <person name="Ohnishi Y."/>
            <person name="Ishikawa J."/>
            <person name="Sekine M."/>
            <person name="Hosoyama A."/>
            <person name="Harada T."/>
            <person name="Narita H."/>
            <person name="Hata T."/>
            <person name="Konno Y."/>
            <person name="Tutikane K."/>
            <person name="Fujita N."/>
            <person name="Horinouchi S."/>
            <person name="Hayakawa M."/>
        </authorList>
    </citation>
    <scope>NUCLEOTIDE SEQUENCE [LARGE SCALE GENOMIC DNA]</scope>
    <source>
        <strain evidence="3">ATCC 14538 / DSM 43046 / CBS 188.64 / JCM 3121 / NBRC 102363 / NCIMB 12654 / NRRL B-3342 / UNCC 431</strain>
    </source>
</reference>
<dbReference type="OrthoDB" id="9789841at2"/>
<dbReference type="HOGENOM" id="CLU_134376_0_0_11"/>
<dbReference type="Proteomes" id="UP000007882">
    <property type="component" value="Chromosome"/>
</dbReference>
<dbReference type="STRING" id="512565.AMIS_49560"/>
<dbReference type="eggNOG" id="COG0346">
    <property type="taxonomic scope" value="Bacteria"/>
</dbReference>
<evidence type="ECO:0000313" key="3">
    <source>
        <dbReference type="Proteomes" id="UP000007882"/>
    </source>
</evidence>
<dbReference type="EMBL" id="AP012319">
    <property type="protein sequence ID" value="BAL90176.1"/>
    <property type="molecule type" value="Genomic_DNA"/>
</dbReference>
<dbReference type="AlphaFoldDB" id="I0HAY9"/>
<gene>
    <name evidence="2" type="ordered locus">AMIS_49560</name>
</gene>
<name>I0HAY9_ACTM4</name>